<gene>
    <name evidence="1" type="ORF">L6452_39091</name>
</gene>
<dbReference type="Proteomes" id="UP001055879">
    <property type="component" value="Linkage Group LG15"/>
</dbReference>
<evidence type="ECO:0000313" key="1">
    <source>
        <dbReference type="EMBL" id="KAI3672986.1"/>
    </source>
</evidence>
<protein>
    <submittedName>
        <fullName evidence="1">Uncharacterized protein</fullName>
    </submittedName>
</protein>
<proteinExistence type="predicted"/>
<name>A0ACB8XRZ9_ARCLA</name>
<reference evidence="2" key="1">
    <citation type="journal article" date="2022" name="Mol. Ecol. Resour.">
        <title>The genomes of chicory, endive, great burdock and yacon provide insights into Asteraceae palaeo-polyploidization history and plant inulin production.</title>
        <authorList>
            <person name="Fan W."/>
            <person name="Wang S."/>
            <person name="Wang H."/>
            <person name="Wang A."/>
            <person name="Jiang F."/>
            <person name="Liu H."/>
            <person name="Zhao H."/>
            <person name="Xu D."/>
            <person name="Zhang Y."/>
        </authorList>
    </citation>
    <scope>NUCLEOTIDE SEQUENCE [LARGE SCALE GENOMIC DNA]</scope>
    <source>
        <strain evidence="2">cv. Niubang</strain>
    </source>
</reference>
<dbReference type="EMBL" id="CM042061">
    <property type="protein sequence ID" value="KAI3672986.1"/>
    <property type="molecule type" value="Genomic_DNA"/>
</dbReference>
<evidence type="ECO:0000313" key="2">
    <source>
        <dbReference type="Proteomes" id="UP001055879"/>
    </source>
</evidence>
<keyword evidence="2" id="KW-1185">Reference proteome</keyword>
<sequence>MCQQLYDFPSGLVLSWHIRFGNMCNSSEMLFEYLSENSLTFPVLHHVQFSKGIPRDDLVISAGANVGALLVDGRGDVNGPWEMVDADFGYVGGALGKIDLYVEKTVVKRGIAMENATDALIELIKEHGRWVDPPVEE</sequence>
<organism evidence="1 2">
    <name type="scientific">Arctium lappa</name>
    <name type="common">Greater burdock</name>
    <name type="synonym">Lappa major</name>
    <dbReference type="NCBI Taxonomy" id="4217"/>
    <lineage>
        <taxon>Eukaryota</taxon>
        <taxon>Viridiplantae</taxon>
        <taxon>Streptophyta</taxon>
        <taxon>Embryophyta</taxon>
        <taxon>Tracheophyta</taxon>
        <taxon>Spermatophyta</taxon>
        <taxon>Magnoliopsida</taxon>
        <taxon>eudicotyledons</taxon>
        <taxon>Gunneridae</taxon>
        <taxon>Pentapetalae</taxon>
        <taxon>asterids</taxon>
        <taxon>campanulids</taxon>
        <taxon>Asterales</taxon>
        <taxon>Asteraceae</taxon>
        <taxon>Carduoideae</taxon>
        <taxon>Cardueae</taxon>
        <taxon>Arctiinae</taxon>
        <taxon>Arctium</taxon>
    </lineage>
</organism>
<reference evidence="1 2" key="2">
    <citation type="journal article" date="2022" name="Mol. Ecol. Resour.">
        <title>The genomes of chicory, endive, great burdock and yacon provide insights into Asteraceae paleo-polyploidization history and plant inulin production.</title>
        <authorList>
            <person name="Fan W."/>
            <person name="Wang S."/>
            <person name="Wang H."/>
            <person name="Wang A."/>
            <person name="Jiang F."/>
            <person name="Liu H."/>
            <person name="Zhao H."/>
            <person name="Xu D."/>
            <person name="Zhang Y."/>
        </authorList>
    </citation>
    <scope>NUCLEOTIDE SEQUENCE [LARGE SCALE GENOMIC DNA]</scope>
    <source>
        <strain evidence="2">cv. Niubang</strain>
    </source>
</reference>
<comment type="caution">
    <text evidence="1">The sequence shown here is derived from an EMBL/GenBank/DDBJ whole genome shotgun (WGS) entry which is preliminary data.</text>
</comment>
<accession>A0ACB8XRZ9</accession>